<keyword evidence="5" id="KW-0408">Iron</keyword>
<name>A0A317G1P3_BUTFI</name>
<dbReference type="NCBIfam" id="TIGR04085">
    <property type="entry name" value="rSAM_more_4Fe4S"/>
    <property type="match status" value="1"/>
</dbReference>
<keyword evidence="9" id="KW-1185">Reference proteome</keyword>
<dbReference type="GO" id="GO:0046872">
    <property type="term" value="F:metal ion binding"/>
    <property type="evidence" value="ECO:0007669"/>
    <property type="project" value="UniProtKB-KW"/>
</dbReference>
<evidence type="ECO:0000256" key="1">
    <source>
        <dbReference type="ARBA" id="ARBA00001966"/>
    </source>
</evidence>
<dbReference type="SUPFAM" id="SSF102114">
    <property type="entry name" value="Radical SAM enzymes"/>
    <property type="match status" value="1"/>
</dbReference>
<evidence type="ECO:0000313" key="9">
    <source>
        <dbReference type="Proteomes" id="UP000245488"/>
    </source>
</evidence>
<feature type="domain" description="Radical SAM core" evidence="7">
    <location>
        <begin position="98"/>
        <end position="257"/>
    </location>
</feature>
<dbReference type="AlphaFoldDB" id="A0A317G1P3"/>
<evidence type="ECO:0000256" key="5">
    <source>
        <dbReference type="ARBA" id="ARBA00023004"/>
    </source>
</evidence>
<keyword evidence="2" id="KW-0004">4Fe-4S</keyword>
<dbReference type="UniPathway" id="UPA00782"/>
<comment type="caution">
    <text evidence="8">The sequence shown here is derived from an EMBL/GenBank/DDBJ whole genome shotgun (WGS) entry which is preliminary data.</text>
</comment>
<accession>A0A317G1P3</accession>
<dbReference type="InterPro" id="IPR007197">
    <property type="entry name" value="rSAM"/>
</dbReference>
<evidence type="ECO:0000313" key="8">
    <source>
        <dbReference type="EMBL" id="PWT26513.1"/>
    </source>
</evidence>
<dbReference type="GO" id="GO:0003824">
    <property type="term" value="F:catalytic activity"/>
    <property type="evidence" value="ECO:0007669"/>
    <property type="project" value="InterPro"/>
</dbReference>
<dbReference type="PANTHER" id="PTHR43787">
    <property type="entry name" value="FEMO COFACTOR BIOSYNTHESIS PROTEIN NIFB-RELATED"/>
    <property type="match status" value="1"/>
</dbReference>
<evidence type="ECO:0000256" key="6">
    <source>
        <dbReference type="ARBA" id="ARBA00023014"/>
    </source>
</evidence>
<dbReference type="Proteomes" id="UP000245488">
    <property type="component" value="Chromosome"/>
</dbReference>
<dbReference type="EMBL" id="NXNG01000001">
    <property type="protein sequence ID" value="PWT26513.1"/>
    <property type="molecule type" value="Genomic_DNA"/>
</dbReference>
<reference evidence="8 9" key="1">
    <citation type="submission" date="2017-09" db="EMBL/GenBank/DDBJ databases">
        <title>High-quality draft genome sequence of Butyrivibrio fibrisolvens INBov1, isolated from cow rumen.</title>
        <authorList>
            <person name="Rodriguez Hernaez J."/>
            <person name="Rivarola M."/>
            <person name="Paniego N."/>
            <person name="Cravero S."/>
            <person name="Ceron Cucchi M."/>
            <person name="Martinez M.C."/>
        </authorList>
    </citation>
    <scope>NUCLEOTIDE SEQUENCE [LARGE SCALE GENOMIC DNA]</scope>
    <source>
        <strain evidence="8 9">INBov1</strain>
    </source>
</reference>
<dbReference type="SFLD" id="SFLDS00029">
    <property type="entry name" value="Radical_SAM"/>
    <property type="match status" value="1"/>
</dbReference>
<evidence type="ECO:0000256" key="2">
    <source>
        <dbReference type="ARBA" id="ARBA00022485"/>
    </source>
</evidence>
<dbReference type="Pfam" id="PF04055">
    <property type="entry name" value="Radical_SAM"/>
    <property type="match status" value="1"/>
</dbReference>
<keyword evidence="6" id="KW-0411">Iron-sulfur</keyword>
<dbReference type="InterPro" id="IPR023885">
    <property type="entry name" value="4Fe4S-binding_SPASM_dom"/>
</dbReference>
<organism evidence="8 9">
    <name type="scientific">Butyrivibrio fibrisolvens</name>
    <dbReference type="NCBI Taxonomy" id="831"/>
    <lineage>
        <taxon>Bacteria</taxon>
        <taxon>Bacillati</taxon>
        <taxon>Bacillota</taxon>
        <taxon>Clostridia</taxon>
        <taxon>Lachnospirales</taxon>
        <taxon>Lachnospiraceae</taxon>
        <taxon>Butyrivibrio</taxon>
    </lineage>
</organism>
<dbReference type="PANTHER" id="PTHR43787:SF3">
    <property type="entry name" value="ARYLSULFATASE REGULATORY PROTEIN"/>
    <property type="match status" value="1"/>
</dbReference>
<dbReference type="GO" id="GO:0051539">
    <property type="term" value="F:4 iron, 4 sulfur cluster binding"/>
    <property type="evidence" value="ECO:0007669"/>
    <property type="project" value="UniProtKB-KW"/>
</dbReference>
<gene>
    <name evidence="8" type="ORF">CPT75_04945</name>
</gene>
<keyword evidence="4" id="KW-0479">Metal-binding</keyword>
<comment type="cofactor">
    <cofactor evidence="1">
        <name>[4Fe-4S] cluster</name>
        <dbReference type="ChEBI" id="CHEBI:49883"/>
    </cofactor>
</comment>
<dbReference type="Gene3D" id="3.20.20.70">
    <property type="entry name" value="Aldolase class I"/>
    <property type="match status" value="1"/>
</dbReference>
<protein>
    <recommendedName>
        <fullName evidence="7">Radical SAM core domain-containing protein</fullName>
    </recommendedName>
</protein>
<evidence type="ECO:0000256" key="4">
    <source>
        <dbReference type="ARBA" id="ARBA00022723"/>
    </source>
</evidence>
<sequence length="404" mass="47124">MVKVIIVSKKDKHMWSRYNRYLKDFPKAGYVTIYNLFTKKSVCYRSDLLNSEGSIKDDHNEKMQKYGIITDSYERELHNVIEHYKTITNSHNKLKLMIVLTSDCNCCCKYCYEKSCVDRFSVFDDNAKRKLYEFVQRKISDNKSVENISVIFYGGEPLLQNKVITDISTFFHDKYGDKYYFSIITNGTLIKKSTLEHWKNIGLRILKITIDGNEQSHNRRRPYNDGRGTYKDILTNLEKVPNEVETRVNIVLDNEVDGVEELLSDLAKLKSSNITISLNPVEPWIGSYKEEADIILKYATILKNKNFFQYSKLAGTHGDICEGKLNNFYTIDGDGNIYECNGKFYKIGELGEDIKRTNFEINKECKDCKYLPICFGDCIYGKDCHKDFFEYICDSLLKIYLSFK</sequence>
<proteinExistence type="predicted"/>
<keyword evidence="3" id="KW-0949">S-adenosyl-L-methionine</keyword>
<dbReference type="SFLD" id="SFLDG01067">
    <property type="entry name" value="SPASM/twitch_domain_containing"/>
    <property type="match status" value="1"/>
</dbReference>
<dbReference type="InterPro" id="IPR013785">
    <property type="entry name" value="Aldolase_TIM"/>
</dbReference>
<dbReference type="InterPro" id="IPR058240">
    <property type="entry name" value="rSAM_sf"/>
</dbReference>
<evidence type="ECO:0000256" key="3">
    <source>
        <dbReference type="ARBA" id="ARBA00022691"/>
    </source>
</evidence>
<evidence type="ECO:0000259" key="7">
    <source>
        <dbReference type="Pfam" id="PF04055"/>
    </source>
</evidence>
<dbReference type="CDD" id="cd01335">
    <property type="entry name" value="Radical_SAM"/>
    <property type="match status" value="1"/>
</dbReference>